<keyword evidence="1" id="KW-0175">Coiled coil</keyword>
<feature type="compositionally biased region" description="Polar residues" evidence="2">
    <location>
        <begin position="164"/>
        <end position="173"/>
    </location>
</feature>
<evidence type="ECO:0000256" key="1">
    <source>
        <dbReference type="SAM" id="Coils"/>
    </source>
</evidence>
<feature type="compositionally biased region" description="Basic and acidic residues" evidence="2">
    <location>
        <begin position="149"/>
        <end position="161"/>
    </location>
</feature>
<evidence type="ECO:0000313" key="6">
    <source>
        <dbReference type="WBParaSite" id="Gr19_v10_g17285.t1"/>
    </source>
</evidence>
<evidence type="ECO:0000256" key="4">
    <source>
        <dbReference type="SAM" id="SignalP"/>
    </source>
</evidence>
<protein>
    <submittedName>
        <fullName evidence="6">Uncharacterized protein</fullName>
    </submittedName>
</protein>
<evidence type="ECO:0000313" key="5">
    <source>
        <dbReference type="Proteomes" id="UP000887572"/>
    </source>
</evidence>
<keyword evidence="3" id="KW-0812">Transmembrane</keyword>
<sequence>MSRKIIHPLTPTLTLFFFYLFVRTSSSNVETSLPLNTSRILSTTPTTTEFVKSKVEEENARLSAALSSLNSRIVQLEESLRRRGDSAELSTFFPIISAQGVAFSFPCILLTVLTLLLLIITLLILSNILMIRKFSRGHNEEGEAMGQAKQREKGLDMDRKGTPRGSSMKQQEMVQLVKEGV</sequence>
<reference evidence="6" key="1">
    <citation type="submission" date="2022-11" db="UniProtKB">
        <authorList>
            <consortium name="WormBaseParasite"/>
        </authorList>
    </citation>
    <scope>IDENTIFICATION</scope>
</reference>
<feature type="region of interest" description="Disordered" evidence="2">
    <location>
        <begin position="140"/>
        <end position="181"/>
    </location>
</feature>
<feature type="chain" id="PRO_5036825120" evidence="4">
    <location>
        <begin position="28"/>
        <end position="181"/>
    </location>
</feature>
<feature type="transmembrane region" description="Helical" evidence="3">
    <location>
        <begin position="103"/>
        <end position="125"/>
    </location>
</feature>
<proteinExistence type="predicted"/>
<dbReference type="WBParaSite" id="Gr19_v10_g17285.t1">
    <property type="protein sequence ID" value="Gr19_v10_g17285.t1"/>
    <property type="gene ID" value="Gr19_v10_g17285"/>
</dbReference>
<keyword evidence="3" id="KW-1133">Transmembrane helix</keyword>
<name>A0A914HHS2_GLORO</name>
<dbReference type="Proteomes" id="UP000887572">
    <property type="component" value="Unplaced"/>
</dbReference>
<feature type="signal peptide" evidence="4">
    <location>
        <begin position="1"/>
        <end position="27"/>
    </location>
</feature>
<keyword evidence="5" id="KW-1185">Reference proteome</keyword>
<evidence type="ECO:0000256" key="2">
    <source>
        <dbReference type="SAM" id="MobiDB-lite"/>
    </source>
</evidence>
<keyword evidence="3" id="KW-0472">Membrane</keyword>
<feature type="coiled-coil region" evidence="1">
    <location>
        <begin position="52"/>
        <end position="79"/>
    </location>
</feature>
<dbReference type="AlphaFoldDB" id="A0A914HHS2"/>
<accession>A0A914HHS2</accession>
<organism evidence="5 6">
    <name type="scientific">Globodera rostochiensis</name>
    <name type="common">Golden nematode worm</name>
    <name type="synonym">Heterodera rostochiensis</name>
    <dbReference type="NCBI Taxonomy" id="31243"/>
    <lineage>
        <taxon>Eukaryota</taxon>
        <taxon>Metazoa</taxon>
        <taxon>Ecdysozoa</taxon>
        <taxon>Nematoda</taxon>
        <taxon>Chromadorea</taxon>
        <taxon>Rhabditida</taxon>
        <taxon>Tylenchina</taxon>
        <taxon>Tylenchomorpha</taxon>
        <taxon>Tylenchoidea</taxon>
        <taxon>Heteroderidae</taxon>
        <taxon>Heteroderinae</taxon>
        <taxon>Globodera</taxon>
    </lineage>
</organism>
<evidence type="ECO:0000256" key="3">
    <source>
        <dbReference type="SAM" id="Phobius"/>
    </source>
</evidence>
<keyword evidence="4" id="KW-0732">Signal</keyword>